<accession>A0A517QHJ2</accession>
<evidence type="ECO:0000313" key="6">
    <source>
        <dbReference type="Proteomes" id="UP000315724"/>
    </source>
</evidence>
<name>A0A517QHJ2_9PLAN</name>
<dbReference type="PANTHER" id="PTHR43356:SF2">
    <property type="entry name" value="PHOSPHATE ACETYLTRANSFERASE"/>
    <property type="match status" value="1"/>
</dbReference>
<dbReference type="EMBL" id="CP036267">
    <property type="protein sequence ID" value="QDT31102.1"/>
    <property type="molecule type" value="Genomic_DNA"/>
</dbReference>
<reference evidence="5 6" key="1">
    <citation type="submission" date="2019-02" db="EMBL/GenBank/DDBJ databases">
        <title>Deep-cultivation of Planctomycetes and their phenomic and genomic characterization uncovers novel biology.</title>
        <authorList>
            <person name="Wiegand S."/>
            <person name="Jogler M."/>
            <person name="Boedeker C."/>
            <person name="Pinto D."/>
            <person name="Vollmers J."/>
            <person name="Rivas-Marin E."/>
            <person name="Kohn T."/>
            <person name="Peeters S.H."/>
            <person name="Heuer A."/>
            <person name="Rast P."/>
            <person name="Oberbeckmann S."/>
            <person name="Bunk B."/>
            <person name="Jeske O."/>
            <person name="Meyerdierks A."/>
            <person name="Storesund J.E."/>
            <person name="Kallscheuer N."/>
            <person name="Luecker S."/>
            <person name="Lage O.M."/>
            <person name="Pohl T."/>
            <person name="Merkel B.J."/>
            <person name="Hornburger P."/>
            <person name="Mueller R.-W."/>
            <person name="Bruemmer F."/>
            <person name="Labrenz M."/>
            <person name="Spormann A.M."/>
            <person name="Op den Camp H."/>
            <person name="Overmann J."/>
            <person name="Amann R."/>
            <person name="Jetten M.S.M."/>
            <person name="Mascher T."/>
            <person name="Medema M.H."/>
            <person name="Devos D.P."/>
            <person name="Kaster A.-K."/>
            <person name="Ovreas L."/>
            <person name="Rohde M."/>
            <person name="Galperin M.Y."/>
            <person name="Jogler C."/>
        </authorList>
    </citation>
    <scope>NUCLEOTIDE SEQUENCE [LARGE SCALE GENOMIC DNA]</scope>
    <source>
        <strain evidence="5 6">Mal48</strain>
    </source>
</reference>
<keyword evidence="2 5" id="KW-0808">Transferase</keyword>
<dbReference type="OrthoDB" id="9774179at2"/>
<feature type="domain" description="Phosphate acetyl/butaryl transferase" evidence="4">
    <location>
        <begin position="78"/>
        <end position="294"/>
    </location>
</feature>
<keyword evidence="3 5" id="KW-0012">Acyltransferase</keyword>
<dbReference type="PANTHER" id="PTHR43356">
    <property type="entry name" value="PHOSPHATE ACETYLTRANSFERASE"/>
    <property type="match status" value="1"/>
</dbReference>
<protein>
    <submittedName>
        <fullName evidence="5">Phosphate acetyltransferase</fullName>
        <ecNumber evidence="5">2.3.1.8</ecNumber>
    </submittedName>
</protein>
<gene>
    <name evidence="5" type="primary">pta</name>
    <name evidence="5" type="ORF">Mal48_03330</name>
</gene>
<dbReference type="KEGG" id="tpol:Mal48_03330"/>
<evidence type="ECO:0000256" key="3">
    <source>
        <dbReference type="ARBA" id="ARBA00023315"/>
    </source>
</evidence>
<organism evidence="5 6">
    <name type="scientific">Thalassoglobus polymorphus</name>
    <dbReference type="NCBI Taxonomy" id="2527994"/>
    <lineage>
        <taxon>Bacteria</taxon>
        <taxon>Pseudomonadati</taxon>
        <taxon>Planctomycetota</taxon>
        <taxon>Planctomycetia</taxon>
        <taxon>Planctomycetales</taxon>
        <taxon>Planctomycetaceae</taxon>
        <taxon>Thalassoglobus</taxon>
    </lineage>
</organism>
<dbReference type="Proteomes" id="UP000315724">
    <property type="component" value="Chromosome"/>
</dbReference>
<dbReference type="Pfam" id="PF01515">
    <property type="entry name" value="PTA_PTB"/>
    <property type="match status" value="1"/>
</dbReference>
<evidence type="ECO:0000256" key="2">
    <source>
        <dbReference type="ARBA" id="ARBA00022679"/>
    </source>
</evidence>
<dbReference type="InterPro" id="IPR012147">
    <property type="entry name" value="P_Ac_Bu_trans"/>
</dbReference>
<comment type="similarity">
    <text evidence="1">Belongs to the phosphate acetyltransferase and butyryltransferase family.</text>
</comment>
<dbReference type="RefSeq" id="WP_145195435.1">
    <property type="nucleotide sequence ID" value="NZ_CP036267.1"/>
</dbReference>
<dbReference type="SUPFAM" id="SSF53659">
    <property type="entry name" value="Isocitrate/Isopropylmalate dehydrogenase-like"/>
    <property type="match status" value="1"/>
</dbReference>
<dbReference type="EC" id="2.3.1.8" evidence="5"/>
<dbReference type="InterPro" id="IPR050500">
    <property type="entry name" value="Phos_Acetyltrans/Butyryltrans"/>
</dbReference>
<dbReference type="GO" id="GO:0008959">
    <property type="term" value="F:phosphate acetyltransferase activity"/>
    <property type="evidence" value="ECO:0007669"/>
    <property type="project" value="UniProtKB-EC"/>
</dbReference>
<dbReference type="Gene3D" id="3.40.718.10">
    <property type="entry name" value="Isopropylmalate Dehydrogenase"/>
    <property type="match status" value="1"/>
</dbReference>
<keyword evidence="6" id="KW-1185">Reference proteome</keyword>
<dbReference type="AlphaFoldDB" id="A0A517QHJ2"/>
<sequence length="298" mass="31909">MPLKSFEELYATADKLSSPVPVAAAGGADSTVIQALELARRRGWVKPILTGDLQAIRERADSLDVDISQFQLIEEEPDSARIAVKEVKEGRAQLLMKGQISTPYLMQAILDKEHGLRSGKTIGQIVLMEIAKDQRSFLMTDTGVTIDPSVKQKTELVESVVEVAQKLSCPNPRIALMSATEKVTAALPDTQVADEIVQLANQGEFGECIVQGPLSFDLAYAVDAGVKKGIDGDVTGAADAMIFPNLLAANLTVKGIMYTAACQFGGILCGTSSPVVFMSRADSVETRLNSLAYALHLL</sequence>
<dbReference type="InterPro" id="IPR002505">
    <property type="entry name" value="PTA_PTB"/>
</dbReference>
<proteinExistence type="inferred from homology"/>
<evidence type="ECO:0000259" key="4">
    <source>
        <dbReference type="Pfam" id="PF01515"/>
    </source>
</evidence>
<dbReference type="PIRSF" id="PIRSF000428">
    <property type="entry name" value="P_Ac_trans"/>
    <property type="match status" value="1"/>
</dbReference>
<evidence type="ECO:0000313" key="5">
    <source>
        <dbReference type="EMBL" id="QDT31102.1"/>
    </source>
</evidence>
<evidence type="ECO:0000256" key="1">
    <source>
        <dbReference type="ARBA" id="ARBA00005656"/>
    </source>
</evidence>